<dbReference type="GO" id="GO:0005886">
    <property type="term" value="C:plasma membrane"/>
    <property type="evidence" value="ECO:0007669"/>
    <property type="project" value="TreeGrafter"/>
</dbReference>
<dbReference type="Proteomes" id="UP000243657">
    <property type="component" value="Unassembled WGS sequence"/>
</dbReference>
<organism evidence="11 12">
    <name type="scientific">Alloscardovia macacae</name>
    <dbReference type="NCBI Taxonomy" id="1160091"/>
    <lineage>
        <taxon>Bacteria</taxon>
        <taxon>Bacillati</taxon>
        <taxon>Actinomycetota</taxon>
        <taxon>Actinomycetes</taxon>
        <taxon>Bifidobacteriales</taxon>
        <taxon>Bifidobacteriaceae</taxon>
        <taxon>Alloscardovia</taxon>
    </lineage>
</organism>
<dbReference type="Gene3D" id="3.90.550.10">
    <property type="entry name" value="Spore Coat Polysaccharide Biosynthesis Protein SpsA, Chain A"/>
    <property type="match status" value="1"/>
</dbReference>
<dbReference type="PANTHER" id="PTHR48090">
    <property type="entry name" value="UNDECAPRENYL-PHOSPHATE 4-DEOXY-4-FORMAMIDO-L-ARABINOSE TRANSFERASE-RELATED"/>
    <property type="match status" value="1"/>
</dbReference>
<protein>
    <submittedName>
        <fullName evidence="11">Glycosyltransferase</fullName>
    </submittedName>
</protein>
<dbReference type="InterPro" id="IPR050256">
    <property type="entry name" value="Glycosyltransferase_2"/>
</dbReference>
<evidence type="ECO:0000256" key="1">
    <source>
        <dbReference type="ARBA" id="ARBA00004141"/>
    </source>
</evidence>
<feature type="transmembrane region" description="Helical" evidence="9">
    <location>
        <begin position="319"/>
        <end position="341"/>
    </location>
</feature>
<keyword evidence="3" id="KW-0328">Glycosyltransferase</keyword>
<evidence type="ECO:0000256" key="5">
    <source>
        <dbReference type="ARBA" id="ARBA00022692"/>
    </source>
</evidence>
<sequence>MTDMRMDTSETRPEAIRPARSAGGSETMRPAPRLLLVVPCYNETEVLETTARVLGEKLHALAAAGQIQSSSRVLFVDDGSRDDTWEKITRLASGGAGGVKAADSGAEDSAGPSVFSGLKFAHNRGHQNAVYAGMMEALAVGAHCAISLDADLQDDPNAIDEMVAQYRAGSEVVYGVRSSRATDTAFKRGTAHAFYGLMSALGTHTIPDHADFRLLGRAALTALAQYGESNLFLRGIVPDLGFRSSKVFYERAERQAGESKYPLGKMVAFALDGITSFSVTPIRMIFWLGGASFLVALLAAVYTVVSVLGGAAVAGWGSIMLSLWLIGSAVLVSLGIVGEYIGKIYLEVKHRPRYIVEERV</sequence>
<dbReference type="Pfam" id="PF00535">
    <property type="entry name" value="Glycos_transf_2"/>
    <property type="match status" value="1"/>
</dbReference>
<gene>
    <name evidence="11" type="ORF">ALMA_0504</name>
</gene>
<evidence type="ECO:0000256" key="6">
    <source>
        <dbReference type="ARBA" id="ARBA00022989"/>
    </source>
</evidence>
<evidence type="ECO:0000256" key="2">
    <source>
        <dbReference type="ARBA" id="ARBA00006739"/>
    </source>
</evidence>
<evidence type="ECO:0000313" key="11">
    <source>
        <dbReference type="EMBL" id="OZG54557.1"/>
    </source>
</evidence>
<dbReference type="GO" id="GO:0016757">
    <property type="term" value="F:glycosyltransferase activity"/>
    <property type="evidence" value="ECO:0007669"/>
    <property type="project" value="UniProtKB-KW"/>
</dbReference>
<name>A0A261F5Z6_9BIFI</name>
<evidence type="ECO:0000256" key="8">
    <source>
        <dbReference type="SAM" id="MobiDB-lite"/>
    </source>
</evidence>
<feature type="region of interest" description="Disordered" evidence="8">
    <location>
        <begin position="1"/>
        <end position="27"/>
    </location>
</feature>
<feature type="compositionally biased region" description="Basic and acidic residues" evidence="8">
    <location>
        <begin position="1"/>
        <end position="17"/>
    </location>
</feature>
<evidence type="ECO:0000259" key="10">
    <source>
        <dbReference type="Pfam" id="PF00535"/>
    </source>
</evidence>
<dbReference type="PANTHER" id="PTHR48090:SF1">
    <property type="entry name" value="PROPHAGE BACTOPRENOL GLUCOSYL TRANSFERASE HOMOLOG"/>
    <property type="match status" value="1"/>
</dbReference>
<keyword evidence="5 9" id="KW-0812">Transmembrane</keyword>
<comment type="caution">
    <text evidence="11">The sequence shown here is derived from an EMBL/GenBank/DDBJ whole genome shotgun (WGS) entry which is preliminary data.</text>
</comment>
<dbReference type="AlphaFoldDB" id="A0A261F5Z6"/>
<feature type="transmembrane region" description="Helical" evidence="9">
    <location>
        <begin position="285"/>
        <end position="313"/>
    </location>
</feature>
<evidence type="ECO:0000256" key="9">
    <source>
        <dbReference type="SAM" id="Phobius"/>
    </source>
</evidence>
<evidence type="ECO:0000256" key="7">
    <source>
        <dbReference type="ARBA" id="ARBA00023136"/>
    </source>
</evidence>
<dbReference type="SUPFAM" id="SSF53448">
    <property type="entry name" value="Nucleotide-diphospho-sugar transferases"/>
    <property type="match status" value="1"/>
</dbReference>
<dbReference type="InterPro" id="IPR001173">
    <property type="entry name" value="Glyco_trans_2-like"/>
</dbReference>
<dbReference type="EMBL" id="MWWT01000004">
    <property type="protein sequence ID" value="OZG54557.1"/>
    <property type="molecule type" value="Genomic_DNA"/>
</dbReference>
<dbReference type="CDD" id="cd04187">
    <property type="entry name" value="DPM1_like_bac"/>
    <property type="match status" value="1"/>
</dbReference>
<evidence type="ECO:0000256" key="3">
    <source>
        <dbReference type="ARBA" id="ARBA00022676"/>
    </source>
</evidence>
<keyword evidence="4 11" id="KW-0808">Transferase</keyword>
<keyword evidence="6 9" id="KW-1133">Transmembrane helix</keyword>
<evidence type="ECO:0000256" key="4">
    <source>
        <dbReference type="ARBA" id="ARBA00022679"/>
    </source>
</evidence>
<keyword evidence="12" id="KW-1185">Reference proteome</keyword>
<comment type="similarity">
    <text evidence="2">Belongs to the glycosyltransferase 2 family.</text>
</comment>
<comment type="subcellular location">
    <subcellularLocation>
        <location evidence="1">Membrane</location>
        <topology evidence="1">Multi-pass membrane protein</topology>
    </subcellularLocation>
</comment>
<feature type="domain" description="Glycosyltransferase 2-like" evidence="10">
    <location>
        <begin position="36"/>
        <end position="206"/>
    </location>
</feature>
<proteinExistence type="inferred from homology"/>
<dbReference type="InterPro" id="IPR029044">
    <property type="entry name" value="Nucleotide-diphossugar_trans"/>
</dbReference>
<reference evidence="11 12" key="1">
    <citation type="journal article" date="2017" name="BMC Genomics">
        <title>Comparative genomic and phylogenomic analyses of the Bifidobacteriaceae family.</title>
        <authorList>
            <person name="Lugli G.A."/>
            <person name="Milani C."/>
            <person name="Turroni F."/>
            <person name="Duranti S."/>
            <person name="Mancabelli L."/>
            <person name="Mangifesta M."/>
            <person name="Ferrario C."/>
            <person name="Modesto M."/>
            <person name="Mattarelli P."/>
            <person name="Jiri K."/>
            <person name="van Sinderen D."/>
            <person name="Ventura M."/>
        </authorList>
    </citation>
    <scope>NUCLEOTIDE SEQUENCE [LARGE SCALE GENOMIC DNA]</scope>
    <source>
        <strain evidence="11 12">DSM 24762</strain>
    </source>
</reference>
<keyword evidence="7 9" id="KW-0472">Membrane</keyword>
<evidence type="ECO:0000313" key="12">
    <source>
        <dbReference type="Proteomes" id="UP000243657"/>
    </source>
</evidence>
<accession>A0A261F5Z6</accession>